<name>A0A0A9A3E3_ARUDO</name>
<proteinExistence type="predicted"/>
<sequence>MRCASLATVYFVGEILERSKSKLVF</sequence>
<dbReference type="AlphaFoldDB" id="A0A0A9A3E3"/>
<evidence type="ECO:0000313" key="1">
    <source>
        <dbReference type="EMBL" id="JAD43535.1"/>
    </source>
</evidence>
<accession>A0A0A9A3E3</accession>
<protein>
    <submittedName>
        <fullName evidence="1">Uncharacterized protein</fullName>
    </submittedName>
</protein>
<reference evidence="1" key="2">
    <citation type="journal article" date="2015" name="Data Brief">
        <title>Shoot transcriptome of the giant reed, Arundo donax.</title>
        <authorList>
            <person name="Barrero R.A."/>
            <person name="Guerrero F.D."/>
            <person name="Moolhuijzen P."/>
            <person name="Goolsby J.A."/>
            <person name="Tidwell J."/>
            <person name="Bellgard S.E."/>
            <person name="Bellgard M.I."/>
        </authorList>
    </citation>
    <scope>NUCLEOTIDE SEQUENCE</scope>
    <source>
        <tissue evidence="1">Shoot tissue taken approximately 20 cm above the soil surface</tissue>
    </source>
</reference>
<dbReference type="EMBL" id="GBRH01254360">
    <property type="protein sequence ID" value="JAD43535.1"/>
    <property type="molecule type" value="Transcribed_RNA"/>
</dbReference>
<reference evidence="1" key="1">
    <citation type="submission" date="2014-09" db="EMBL/GenBank/DDBJ databases">
        <authorList>
            <person name="Magalhaes I.L.F."/>
            <person name="Oliveira U."/>
            <person name="Santos F.R."/>
            <person name="Vidigal T.H.D.A."/>
            <person name="Brescovit A.D."/>
            <person name="Santos A.J."/>
        </authorList>
    </citation>
    <scope>NUCLEOTIDE SEQUENCE</scope>
    <source>
        <tissue evidence="1">Shoot tissue taken approximately 20 cm above the soil surface</tissue>
    </source>
</reference>
<organism evidence="1">
    <name type="scientific">Arundo donax</name>
    <name type="common">Giant reed</name>
    <name type="synonym">Donax arundinaceus</name>
    <dbReference type="NCBI Taxonomy" id="35708"/>
    <lineage>
        <taxon>Eukaryota</taxon>
        <taxon>Viridiplantae</taxon>
        <taxon>Streptophyta</taxon>
        <taxon>Embryophyta</taxon>
        <taxon>Tracheophyta</taxon>
        <taxon>Spermatophyta</taxon>
        <taxon>Magnoliopsida</taxon>
        <taxon>Liliopsida</taxon>
        <taxon>Poales</taxon>
        <taxon>Poaceae</taxon>
        <taxon>PACMAD clade</taxon>
        <taxon>Arundinoideae</taxon>
        <taxon>Arundineae</taxon>
        <taxon>Arundo</taxon>
    </lineage>
</organism>